<reference evidence="1" key="1">
    <citation type="journal article" date="2015" name="Nature">
        <title>Complex archaea that bridge the gap between prokaryotes and eukaryotes.</title>
        <authorList>
            <person name="Spang A."/>
            <person name="Saw J.H."/>
            <person name="Jorgensen S.L."/>
            <person name="Zaremba-Niedzwiedzka K."/>
            <person name="Martijn J."/>
            <person name="Lind A.E."/>
            <person name="van Eijk R."/>
            <person name="Schleper C."/>
            <person name="Guy L."/>
            <person name="Ettema T.J."/>
        </authorList>
    </citation>
    <scope>NUCLEOTIDE SEQUENCE</scope>
</reference>
<accession>A0A0F9G7H6</accession>
<sequence>MAKKRKNDTSLDPFATSIGSSSLDELLEQASAGDVIKMPA</sequence>
<dbReference type="AlphaFoldDB" id="A0A0F9G7H6"/>
<dbReference type="EMBL" id="LAZR01029566">
    <property type="protein sequence ID" value="KKL59207.1"/>
    <property type="molecule type" value="Genomic_DNA"/>
</dbReference>
<gene>
    <name evidence="1" type="ORF">LCGC14_2217670</name>
</gene>
<feature type="non-terminal residue" evidence="1">
    <location>
        <position position="40"/>
    </location>
</feature>
<organism evidence="1">
    <name type="scientific">marine sediment metagenome</name>
    <dbReference type="NCBI Taxonomy" id="412755"/>
    <lineage>
        <taxon>unclassified sequences</taxon>
        <taxon>metagenomes</taxon>
        <taxon>ecological metagenomes</taxon>
    </lineage>
</organism>
<comment type="caution">
    <text evidence="1">The sequence shown here is derived from an EMBL/GenBank/DDBJ whole genome shotgun (WGS) entry which is preliminary data.</text>
</comment>
<proteinExistence type="predicted"/>
<evidence type="ECO:0000313" key="1">
    <source>
        <dbReference type="EMBL" id="KKL59207.1"/>
    </source>
</evidence>
<protein>
    <submittedName>
        <fullName evidence="1">Uncharacterized protein</fullName>
    </submittedName>
</protein>
<name>A0A0F9G7H6_9ZZZZ</name>